<gene>
    <name evidence="1" type="ORF">AACH00_08100</name>
</gene>
<proteinExistence type="predicted"/>
<accession>A0ABU9C349</accession>
<evidence type="ECO:0000313" key="2">
    <source>
        <dbReference type="Proteomes" id="UP001379945"/>
    </source>
</evidence>
<name>A0ABU9C349_9BURK</name>
<comment type="caution">
    <text evidence="1">The sequence shown here is derived from an EMBL/GenBank/DDBJ whole genome shotgun (WGS) entry which is preliminary data.</text>
</comment>
<dbReference type="EMBL" id="JBBUTI010000005">
    <property type="protein sequence ID" value="MEK8046300.1"/>
    <property type="molecule type" value="Genomic_DNA"/>
</dbReference>
<dbReference type="Proteomes" id="UP001379945">
    <property type="component" value="Unassembled WGS sequence"/>
</dbReference>
<sequence length="124" mass="13796">MTPTQLMTLAGAADRSTPCEACGPLRSPGWESMPGSFEQTRLELVGTLRAASDEEPTLEEYHPAGTNGWSVDAPIAPGFHPYNRCDVWRCRSCHRAYLRYTEFGGYYQDERVRELDATLVVVPG</sequence>
<keyword evidence="2" id="KW-1185">Reference proteome</keyword>
<protein>
    <submittedName>
        <fullName evidence="1">Uncharacterized protein</fullName>
    </submittedName>
</protein>
<evidence type="ECO:0000313" key="1">
    <source>
        <dbReference type="EMBL" id="MEK8046300.1"/>
    </source>
</evidence>
<organism evidence="1 2">
    <name type="scientific">Ideonella margarita</name>
    <dbReference type="NCBI Taxonomy" id="2984191"/>
    <lineage>
        <taxon>Bacteria</taxon>
        <taxon>Pseudomonadati</taxon>
        <taxon>Pseudomonadota</taxon>
        <taxon>Betaproteobacteria</taxon>
        <taxon>Burkholderiales</taxon>
        <taxon>Sphaerotilaceae</taxon>
        <taxon>Ideonella</taxon>
    </lineage>
</organism>
<dbReference type="RefSeq" id="WP_341398587.1">
    <property type="nucleotide sequence ID" value="NZ_JBBUTI010000005.1"/>
</dbReference>
<reference evidence="1 2" key="1">
    <citation type="submission" date="2024-04" db="EMBL/GenBank/DDBJ databases">
        <title>Novel species of the genus Ideonella isolated from streams.</title>
        <authorList>
            <person name="Lu H."/>
        </authorList>
    </citation>
    <scope>NUCLEOTIDE SEQUENCE [LARGE SCALE GENOMIC DNA]</scope>
    <source>
        <strain evidence="1 2">LYT19W</strain>
    </source>
</reference>